<comment type="caution">
    <text evidence="1">The sequence shown here is derived from an EMBL/GenBank/DDBJ whole genome shotgun (WGS) entry which is preliminary data.</text>
</comment>
<reference evidence="1" key="1">
    <citation type="submission" date="2023-09" db="EMBL/GenBank/DDBJ databases">
        <title>Description of first Herbaspirillum huttiense subsp. nephrolepsisexaltata and Herbaspirillum huttiense subsp. lycopersicon.</title>
        <authorList>
            <person name="Poudel M."/>
            <person name="Sharma A."/>
            <person name="Goss E."/>
            <person name="Tapia J.H."/>
            <person name="Harmon C.M."/>
            <person name="Jones J.B."/>
        </authorList>
    </citation>
    <scope>NUCLEOTIDE SEQUENCE</scope>
    <source>
        <strain evidence="1">SE1</strain>
    </source>
</reference>
<sequence length="224" mass="25586">MGNTLTASQIDNIIGALSATRLATFQGAAGFSTNTYPIDEYSWHALMSAAFFASLHVCEVTVRNAVDSALCGTYGKDWPWNRNFERSLPNPKGPHFQPQSELMRARGKMQSGATGKVIAELRFAFWCHLFTVRYQGRIWDSQILHCFPNFPHPLRPAQARQVIHTELERLRRFRNRIAHHEPILADPLIDLQSSIQSLLHWRCADLAGWHAQWETVTRHLQCKP</sequence>
<protein>
    <recommendedName>
        <fullName evidence="3">Abi-like protein</fullName>
    </recommendedName>
</protein>
<evidence type="ECO:0000313" key="1">
    <source>
        <dbReference type="EMBL" id="MDR9848528.1"/>
    </source>
</evidence>
<dbReference type="Proteomes" id="UP001246576">
    <property type="component" value="Unassembled WGS sequence"/>
</dbReference>
<dbReference type="RefSeq" id="WP_310839878.1">
    <property type="nucleotide sequence ID" value="NZ_JAVLSJ010000004.1"/>
</dbReference>
<evidence type="ECO:0000313" key="2">
    <source>
        <dbReference type="Proteomes" id="UP001246576"/>
    </source>
</evidence>
<keyword evidence="2" id="KW-1185">Reference proteome</keyword>
<organism evidence="1 2">
    <name type="scientific">Herbaspirillum huttiense subsp. lycopersici</name>
    <dbReference type="NCBI Taxonomy" id="3074428"/>
    <lineage>
        <taxon>Bacteria</taxon>
        <taxon>Pseudomonadati</taxon>
        <taxon>Pseudomonadota</taxon>
        <taxon>Betaproteobacteria</taxon>
        <taxon>Burkholderiales</taxon>
        <taxon>Oxalobacteraceae</taxon>
        <taxon>Herbaspirillum</taxon>
    </lineage>
</organism>
<accession>A0ABU2EL33</accession>
<name>A0ABU2EL33_9BURK</name>
<evidence type="ECO:0008006" key="3">
    <source>
        <dbReference type="Google" id="ProtNLM"/>
    </source>
</evidence>
<dbReference type="EMBL" id="JAVLSJ010000004">
    <property type="protein sequence ID" value="MDR9848528.1"/>
    <property type="molecule type" value="Genomic_DNA"/>
</dbReference>
<gene>
    <name evidence="1" type="ORF">RI048_09910</name>
</gene>
<proteinExistence type="predicted"/>